<gene>
    <name evidence="2" type="ORF">SAMN04488241_10275</name>
</gene>
<sequence>MRIYLVVIDDSPEAEIALRFAARRAVKTGGGVEILALLPPQEFIAFGGVQATIEAEERQRAEGLVAAAAGTLIAESGLRPTLRIKDGDGPRVIRDTITANPDIAALVLGAAASGAPGALVTHFTGADAGALSVPVMIVPGSLTREEIDRLS</sequence>
<organism evidence="2 3">
    <name type="scientific">Sphingomonas rubra</name>
    <dbReference type="NCBI Taxonomy" id="634430"/>
    <lineage>
        <taxon>Bacteria</taxon>
        <taxon>Pseudomonadati</taxon>
        <taxon>Pseudomonadota</taxon>
        <taxon>Alphaproteobacteria</taxon>
        <taxon>Sphingomonadales</taxon>
        <taxon>Sphingomonadaceae</taxon>
        <taxon>Sphingomonas</taxon>
    </lineage>
</organism>
<dbReference type="SUPFAM" id="SSF52402">
    <property type="entry name" value="Adenine nucleotide alpha hydrolases-like"/>
    <property type="match status" value="1"/>
</dbReference>
<dbReference type="RefSeq" id="WP_093331041.1">
    <property type="nucleotide sequence ID" value="NZ_FOXP01000002.1"/>
</dbReference>
<proteinExistence type="predicted"/>
<dbReference type="AlphaFoldDB" id="A0A1I5QJN9"/>
<accession>A0A1I5QJN9</accession>
<evidence type="ECO:0000259" key="1">
    <source>
        <dbReference type="Pfam" id="PF00582"/>
    </source>
</evidence>
<dbReference type="Pfam" id="PF00582">
    <property type="entry name" value="Usp"/>
    <property type="match status" value="1"/>
</dbReference>
<keyword evidence="3" id="KW-1185">Reference proteome</keyword>
<reference evidence="2 3" key="1">
    <citation type="submission" date="2016-10" db="EMBL/GenBank/DDBJ databases">
        <authorList>
            <person name="de Groot N.N."/>
        </authorList>
    </citation>
    <scope>NUCLEOTIDE SEQUENCE [LARGE SCALE GENOMIC DNA]</scope>
    <source>
        <strain evidence="2 3">CGMCC 1.9113</strain>
    </source>
</reference>
<dbReference type="STRING" id="634430.SAMN04488241_10275"/>
<feature type="domain" description="UspA" evidence="1">
    <location>
        <begin position="4"/>
        <end position="139"/>
    </location>
</feature>
<dbReference type="Gene3D" id="3.40.50.12370">
    <property type="match status" value="1"/>
</dbReference>
<evidence type="ECO:0000313" key="3">
    <source>
        <dbReference type="Proteomes" id="UP000199586"/>
    </source>
</evidence>
<protein>
    <submittedName>
        <fullName evidence="2">Universal stress protein family protein</fullName>
    </submittedName>
</protein>
<evidence type="ECO:0000313" key="2">
    <source>
        <dbReference type="EMBL" id="SFP46086.1"/>
    </source>
</evidence>
<name>A0A1I5QJN9_9SPHN</name>
<dbReference type="Proteomes" id="UP000199586">
    <property type="component" value="Unassembled WGS sequence"/>
</dbReference>
<dbReference type="InterPro" id="IPR006016">
    <property type="entry name" value="UspA"/>
</dbReference>
<dbReference type="EMBL" id="FOXP01000002">
    <property type="protein sequence ID" value="SFP46086.1"/>
    <property type="molecule type" value="Genomic_DNA"/>
</dbReference>
<dbReference type="OrthoDB" id="9813682at2"/>